<feature type="compositionally biased region" description="Low complexity" evidence="1">
    <location>
        <begin position="61"/>
        <end position="70"/>
    </location>
</feature>
<reference evidence="2" key="1">
    <citation type="journal article" date="2020" name="Nature">
        <title>Giant virus diversity and host interactions through global metagenomics.</title>
        <authorList>
            <person name="Schulz F."/>
            <person name="Roux S."/>
            <person name="Paez-Espino D."/>
            <person name="Jungbluth S."/>
            <person name="Walsh D.A."/>
            <person name="Denef V.J."/>
            <person name="McMahon K.D."/>
            <person name="Konstantinidis K.T."/>
            <person name="Eloe-Fadrosh E.A."/>
            <person name="Kyrpides N.C."/>
            <person name="Woyke T."/>
        </authorList>
    </citation>
    <scope>NUCLEOTIDE SEQUENCE</scope>
    <source>
        <strain evidence="2">GVMAG-M-3300023184-77</strain>
    </source>
</reference>
<evidence type="ECO:0000256" key="1">
    <source>
        <dbReference type="SAM" id="MobiDB-lite"/>
    </source>
</evidence>
<sequence>MEVSNTPYKKQFQYVCVDPPLTQNLPKFLKKVPTLVIQGESEPRVDGEVMNWLYEQKLRNQPSSSPQQKSSEPDGWNMNENVSFPKGSFGYSFNDSDTSSTGNGGSTIPGAFSFLNGGTGVGDKSSQDFNPGRSEQGRTKSKKEEMFDKQMEEYQRSREVGMPKANPRS</sequence>
<organism evidence="2">
    <name type="scientific">viral metagenome</name>
    <dbReference type="NCBI Taxonomy" id="1070528"/>
    <lineage>
        <taxon>unclassified sequences</taxon>
        <taxon>metagenomes</taxon>
        <taxon>organismal metagenomes</taxon>
    </lineage>
</organism>
<dbReference type="EMBL" id="MN740165">
    <property type="protein sequence ID" value="QHT91333.1"/>
    <property type="molecule type" value="Genomic_DNA"/>
</dbReference>
<feature type="compositionally biased region" description="Basic and acidic residues" evidence="1">
    <location>
        <begin position="135"/>
        <end position="161"/>
    </location>
</feature>
<name>A0A6C0IIH2_9ZZZZ</name>
<proteinExistence type="predicted"/>
<dbReference type="AlphaFoldDB" id="A0A6C0IIH2"/>
<evidence type="ECO:0000313" key="2">
    <source>
        <dbReference type="EMBL" id="QHT91333.1"/>
    </source>
</evidence>
<protein>
    <submittedName>
        <fullName evidence="2">Uncharacterized protein</fullName>
    </submittedName>
</protein>
<feature type="region of interest" description="Disordered" evidence="1">
    <location>
        <begin position="58"/>
        <end position="169"/>
    </location>
</feature>
<accession>A0A6C0IIH2</accession>